<sequence>MTSITLSSGHKMPLVGLGLWKVPRNVCKDTVFQAIKSGYRLLDSAADYGNEIEVGQGIKEAIDQGLVIRSELFITSKLWCTHHRKEHVSLALEKTMSDLGVDYLDLYLVHFPISVKYVPIEERYPSTFYFDPEKKICIIDPVPYQETWQAMEQLSSEGKARSIGICNLGADLLMDIMSYAKIKPAVFEMELHPYLTRKQLVEFAQKIGIAITAYSSFGDASYQSMGMVNQGESFVPLLENKVILDIAKHHKVTPAQVVLRWAIQQNIAVIPKSSNPERIFYNNQVFDFALTESQMESIDDLNENIRFNDPAIYTNYPVFAN</sequence>
<keyword evidence="2" id="KW-0560">Oxidoreductase</keyword>
<evidence type="ECO:0000256" key="2">
    <source>
        <dbReference type="ARBA" id="ARBA00023002"/>
    </source>
</evidence>
<evidence type="ECO:0000256" key="4">
    <source>
        <dbReference type="PIRSR" id="PIRSR000097-2"/>
    </source>
</evidence>
<protein>
    <submittedName>
        <fullName evidence="7">Putative NAD(P)H-dependent D-xylose reductase xyl1</fullName>
    </submittedName>
</protein>
<dbReference type="GO" id="GO:0016491">
    <property type="term" value="F:oxidoreductase activity"/>
    <property type="evidence" value="ECO:0007669"/>
    <property type="project" value="UniProtKB-KW"/>
</dbReference>
<comment type="similarity">
    <text evidence="1">Belongs to the aldo/keto reductase family.</text>
</comment>
<proteinExistence type="inferred from homology"/>
<feature type="site" description="Lowers pKa of active site Tyr" evidence="5">
    <location>
        <position position="77"/>
    </location>
</feature>
<evidence type="ECO:0000313" key="7">
    <source>
        <dbReference type="EMBL" id="OMJ28820.1"/>
    </source>
</evidence>
<evidence type="ECO:0000259" key="6">
    <source>
        <dbReference type="Pfam" id="PF00248"/>
    </source>
</evidence>
<feature type="domain" description="NADP-dependent oxidoreductase" evidence="6">
    <location>
        <begin position="18"/>
        <end position="303"/>
    </location>
</feature>
<organism evidence="7 8">
    <name type="scientific">Smittium culicis</name>
    <dbReference type="NCBI Taxonomy" id="133412"/>
    <lineage>
        <taxon>Eukaryota</taxon>
        <taxon>Fungi</taxon>
        <taxon>Fungi incertae sedis</taxon>
        <taxon>Zoopagomycota</taxon>
        <taxon>Kickxellomycotina</taxon>
        <taxon>Harpellomycetes</taxon>
        <taxon>Harpellales</taxon>
        <taxon>Legeriomycetaceae</taxon>
        <taxon>Smittium</taxon>
    </lineage>
</organism>
<dbReference type="AlphaFoldDB" id="A0A1R1YPP6"/>
<evidence type="ECO:0000256" key="5">
    <source>
        <dbReference type="PIRSR" id="PIRSR000097-3"/>
    </source>
</evidence>
<name>A0A1R1YPP6_9FUNG</name>
<reference evidence="8" key="1">
    <citation type="submission" date="2017-01" db="EMBL/GenBank/DDBJ databases">
        <authorList>
            <person name="Wang Y."/>
            <person name="White M."/>
            <person name="Kvist S."/>
            <person name="Moncalvo J.-M."/>
        </authorList>
    </citation>
    <scope>NUCLEOTIDE SEQUENCE [LARGE SCALE GENOMIC DNA]</scope>
    <source>
        <strain evidence="8">ID-206-W2</strain>
    </source>
</reference>
<dbReference type="FunFam" id="3.20.20.100:FF:000007">
    <property type="entry name" value="NAD(P)H-dependent D-xylose reductase xyl1"/>
    <property type="match status" value="1"/>
</dbReference>
<dbReference type="SUPFAM" id="SSF51430">
    <property type="entry name" value="NAD(P)-linked oxidoreductase"/>
    <property type="match status" value="1"/>
</dbReference>
<dbReference type="PIRSF" id="PIRSF000097">
    <property type="entry name" value="AKR"/>
    <property type="match status" value="1"/>
</dbReference>
<dbReference type="PROSITE" id="PS00798">
    <property type="entry name" value="ALDOKETO_REDUCTASE_1"/>
    <property type="match status" value="1"/>
</dbReference>
<feature type="binding site" evidence="4">
    <location>
        <position position="110"/>
    </location>
    <ligand>
        <name>substrate</name>
    </ligand>
</feature>
<gene>
    <name evidence="7" type="ORF">AYI69_g1688</name>
</gene>
<accession>A0A1R1YPP6</accession>
<keyword evidence="8" id="KW-1185">Reference proteome</keyword>
<dbReference type="Proteomes" id="UP000187429">
    <property type="component" value="Unassembled WGS sequence"/>
</dbReference>
<dbReference type="OrthoDB" id="416253at2759"/>
<dbReference type="Pfam" id="PF00248">
    <property type="entry name" value="Aldo_ket_red"/>
    <property type="match status" value="1"/>
</dbReference>
<dbReference type="InterPro" id="IPR020471">
    <property type="entry name" value="AKR"/>
</dbReference>
<dbReference type="InterPro" id="IPR023210">
    <property type="entry name" value="NADP_OxRdtase_dom"/>
</dbReference>
<dbReference type="Gene3D" id="3.20.20.100">
    <property type="entry name" value="NADP-dependent oxidoreductase domain"/>
    <property type="match status" value="1"/>
</dbReference>
<dbReference type="EMBL" id="LSSM01000467">
    <property type="protein sequence ID" value="OMJ28820.1"/>
    <property type="molecule type" value="Genomic_DNA"/>
</dbReference>
<dbReference type="InterPro" id="IPR036812">
    <property type="entry name" value="NAD(P)_OxRdtase_dom_sf"/>
</dbReference>
<dbReference type="InterPro" id="IPR018170">
    <property type="entry name" value="Aldo/ket_reductase_CS"/>
</dbReference>
<evidence type="ECO:0000313" key="8">
    <source>
        <dbReference type="Proteomes" id="UP000187429"/>
    </source>
</evidence>
<feature type="active site" description="Proton donor" evidence="3">
    <location>
        <position position="48"/>
    </location>
</feature>
<dbReference type="PRINTS" id="PR00069">
    <property type="entry name" value="ALDKETRDTASE"/>
</dbReference>
<dbReference type="PANTHER" id="PTHR11732">
    <property type="entry name" value="ALDO/KETO REDUCTASE"/>
    <property type="match status" value="1"/>
</dbReference>
<evidence type="ECO:0000256" key="1">
    <source>
        <dbReference type="ARBA" id="ARBA00007905"/>
    </source>
</evidence>
<evidence type="ECO:0000256" key="3">
    <source>
        <dbReference type="PIRSR" id="PIRSR000097-1"/>
    </source>
</evidence>
<comment type="caution">
    <text evidence="7">The sequence shown here is derived from an EMBL/GenBank/DDBJ whole genome shotgun (WGS) entry which is preliminary data.</text>
</comment>